<sequence length="183" mass="19892">MIGLRSTSSRYGAGAQTLHWLTVVLVIAAYVMSRGDGYSLYSAAADGPRRIHETFGVLVFVVVVLRLLWRLIDSVPAKQRIPRWMAAAAKLVQFALYALLIAIPATAILGTWLEGIPVTLPGFDIAPRIAKAHGLGQLIMEIHAILGDTILWVAGVHAAAALFHYFCLRDGVFQSMAPGRMKN</sequence>
<name>A0A4Q0RYN9_9BRAD</name>
<feature type="domain" description="Cytochrome b561 bacterial/Ni-hydrogenase" evidence="14">
    <location>
        <begin position="10"/>
        <end position="179"/>
    </location>
</feature>
<dbReference type="Proteomes" id="UP000289546">
    <property type="component" value="Unassembled WGS sequence"/>
</dbReference>
<evidence type="ECO:0000256" key="5">
    <source>
        <dbReference type="ARBA" id="ARBA00022617"/>
    </source>
</evidence>
<evidence type="ECO:0000256" key="2">
    <source>
        <dbReference type="ARBA" id="ARBA00004651"/>
    </source>
</evidence>
<dbReference type="AlphaFoldDB" id="A0A4Q0RYN9"/>
<dbReference type="GO" id="GO:0020037">
    <property type="term" value="F:heme binding"/>
    <property type="evidence" value="ECO:0007669"/>
    <property type="project" value="TreeGrafter"/>
</dbReference>
<evidence type="ECO:0000256" key="12">
    <source>
        <dbReference type="ARBA" id="ARBA00037975"/>
    </source>
</evidence>
<reference evidence="15 16" key="1">
    <citation type="submission" date="2015-04" db="EMBL/GenBank/DDBJ databases">
        <title>Comparative genomics of rhizobia nodulating Arachis hypogaea in China.</title>
        <authorList>
            <person name="Li Y."/>
        </authorList>
    </citation>
    <scope>NUCLEOTIDE SEQUENCE [LARGE SCALE GENOMIC DNA]</scope>
    <source>
        <strain evidence="15 16">CCBAU 51757</strain>
    </source>
</reference>
<evidence type="ECO:0000313" key="16">
    <source>
        <dbReference type="Proteomes" id="UP000289546"/>
    </source>
</evidence>
<feature type="transmembrane region" description="Helical" evidence="13">
    <location>
        <begin position="12"/>
        <end position="31"/>
    </location>
</feature>
<dbReference type="GO" id="GO:0046872">
    <property type="term" value="F:metal ion binding"/>
    <property type="evidence" value="ECO:0007669"/>
    <property type="project" value="UniProtKB-KW"/>
</dbReference>
<keyword evidence="3" id="KW-0813">Transport</keyword>
<dbReference type="SUPFAM" id="SSF81342">
    <property type="entry name" value="Transmembrane di-heme cytochromes"/>
    <property type="match status" value="1"/>
</dbReference>
<dbReference type="OrthoDB" id="7280471at2"/>
<comment type="cofactor">
    <cofactor evidence="1">
        <name>heme b</name>
        <dbReference type="ChEBI" id="CHEBI:60344"/>
    </cofactor>
</comment>
<accession>A0A4Q0RYN9</accession>
<keyword evidence="10" id="KW-0408">Iron</keyword>
<dbReference type="Pfam" id="PF01292">
    <property type="entry name" value="Ni_hydr_CYTB"/>
    <property type="match status" value="1"/>
</dbReference>
<dbReference type="PANTHER" id="PTHR30529">
    <property type="entry name" value="CYTOCHROME B561"/>
    <property type="match status" value="1"/>
</dbReference>
<keyword evidence="7" id="KW-0479">Metal-binding</keyword>
<evidence type="ECO:0000313" key="15">
    <source>
        <dbReference type="EMBL" id="RXH24247.1"/>
    </source>
</evidence>
<keyword evidence="11 13" id="KW-0472">Membrane</keyword>
<gene>
    <name evidence="15" type="ORF">XH99_29370</name>
</gene>
<proteinExistence type="inferred from homology"/>
<evidence type="ECO:0000256" key="7">
    <source>
        <dbReference type="ARBA" id="ARBA00022723"/>
    </source>
</evidence>
<keyword evidence="9 13" id="KW-1133">Transmembrane helix</keyword>
<dbReference type="GO" id="GO:0009055">
    <property type="term" value="F:electron transfer activity"/>
    <property type="evidence" value="ECO:0007669"/>
    <property type="project" value="InterPro"/>
</dbReference>
<keyword evidence="16" id="KW-1185">Reference proteome</keyword>
<evidence type="ECO:0000256" key="1">
    <source>
        <dbReference type="ARBA" id="ARBA00001970"/>
    </source>
</evidence>
<keyword evidence="5" id="KW-0349">Heme</keyword>
<protein>
    <submittedName>
        <fullName evidence="15">Cytochrome B561</fullName>
    </submittedName>
</protein>
<evidence type="ECO:0000256" key="10">
    <source>
        <dbReference type="ARBA" id="ARBA00023004"/>
    </source>
</evidence>
<dbReference type="GO" id="GO:0005886">
    <property type="term" value="C:plasma membrane"/>
    <property type="evidence" value="ECO:0007669"/>
    <property type="project" value="UniProtKB-SubCell"/>
</dbReference>
<evidence type="ECO:0000256" key="4">
    <source>
        <dbReference type="ARBA" id="ARBA00022475"/>
    </source>
</evidence>
<dbReference type="GO" id="GO:0022904">
    <property type="term" value="P:respiratory electron transport chain"/>
    <property type="evidence" value="ECO:0007669"/>
    <property type="project" value="InterPro"/>
</dbReference>
<evidence type="ECO:0000256" key="9">
    <source>
        <dbReference type="ARBA" id="ARBA00022989"/>
    </source>
</evidence>
<comment type="subcellular location">
    <subcellularLocation>
        <location evidence="2">Cell membrane</location>
        <topology evidence="2">Multi-pass membrane protein</topology>
    </subcellularLocation>
</comment>
<dbReference type="InterPro" id="IPR016174">
    <property type="entry name" value="Di-haem_cyt_TM"/>
</dbReference>
<evidence type="ECO:0000256" key="6">
    <source>
        <dbReference type="ARBA" id="ARBA00022692"/>
    </source>
</evidence>
<evidence type="ECO:0000256" key="13">
    <source>
        <dbReference type="SAM" id="Phobius"/>
    </source>
</evidence>
<evidence type="ECO:0000256" key="3">
    <source>
        <dbReference type="ARBA" id="ARBA00022448"/>
    </source>
</evidence>
<feature type="transmembrane region" description="Helical" evidence="13">
    <location>
        <begin position="90"/>
        <end position="113"/>
    </location>
</feature>
<evidence type="ECO:0000259" key="14">
    <source>
        <dbReference type="Pfam" id="PF01292"/>
    </source>
</evidence>
<evidence type="ECO:0000256" key="8">
    <source>
        <dbReference type="ARBA" id="ARBA00022982"/>
    </source>
</evidence>
<keyword evidence="8" id="KW-0249">Electron transport</keyword>
<dbReference type="EMBL" id="LBJQ01000089">
    <property type="protein sequence ID" value="RXH24247.1"/>
    <property type="molecule type" value="Genomic_DNA"/>
</dbReference>
<dbReference type="InterPro" id="IPR011577">
    <property type="entry name" value="Cyt_b561_bac/Ni-Hgenase"/>
</dbReference>
<feature type="transmembrane region" description="Helical" evidence="13">
    <location>
        <begin position="150"/>
        <end position="168"/>
    </location>
</feature>
<feature type="transmembrane region" description="Helical" evidence="13">
    <location>
        <begin position="51"/>
        <end position="69"/>
    </location>
</feature>
<comment type="caution">
    <text evidence="15">The sequence shown here is derived from an EMBL/GenBank/DDBJ whole genome shotgun (WGS) entry which is preliminary data.</text>
</comment>
<evidence type="ECO:0000256" key="11">
    <source>
        <dbReference type="ARBA" id="ARBA00023136"/>
    </source>
</evidence>
<keyword evidence="6 13" id="KW-0812">Transmembrane</keyword>
<dbReference type="PANTHER" id="PTHR30529:SF1">
    <property type="entry name" value="CYTOCHROME B561 HOMOLOG 2"/>
    <property type="match status" value="1"/>
</dbReference>
<keyword evidence="4" id="KW-1003">Cell membrane</keyword>
<organism evidence="15 16">
    <name type="scientific">Bradyrhizobium nanningense</name>
    <dbReference type="NCBI Taxonomy" id="1325118"/>
    <lineage>
        <taxon>Bacteria</taxon>
        <taxon>Pseudomonadati</taxon>
        <taxon>Pseudomonadota</taxon>
        <taxon>Alphaproteobacteria</taxon>
        <taxon>Hyphomicrobiales</taxon>
        <taxon>Nitrobacteraceae</taxon>
        <taxon>Bradyrhizobium</taxon>
    </lineage>
</organism>
<dbReference type="Gene3D" id="1.20.950.20">
    <property type="entry name" value="Transmembrane di-heme cytochromes, Chain C"/>
    <property type="match status" value="1"/>
</dbReference>
<dbReference type="InterPro" id="IPR052168">
    <property type="entry name" value="Cytochrome_b561_oxidase"/>
</dbReference>
<comment type="similarity">
    <text evidence="12">Belongs to the cytochrome b561 family.</text>
</comment>